<dbReference type="AlphaFoldDB" id="A0A5J5FV17"/>
<reference evidence="2 3" key="1">
    <citation type="submission" date="2019-09" db="EMBL/GenBank/DDBJ databases">
        <title>Bacillus ochoae sp. nov., Paenibacillus whitsoniae sp. nov., Paenibacillus spiritus sp. nov. Isolated from the Mars Exploration Rover during spacecraft assembly.</title>
        <authorList>
            <person name="Seuylemezian A."/>
            <person name="Vaishampayan P."/>
        </authorList>
    </citation>
    <scope>NUCLEOTIDE SEQUENCE [LARGE SCALE GENOMIC DNA]</scope>
    <source>
        <strain evidence="2 3">MER_111</strain>
    </source>
</reference>
<feature type="domain" description="DUF4062" evidence="1">
    <location>
        <begin position="5"/>
        <end position="90"/>
    </location>
</feature>
<evidence type="ECO:0000259" key="1">
    <source>
        <dbReference type="Pfam" id="PF13271"/>
    </source>
</evidence>
<evidence type="ECO:0000313" key="2">
    <source>
        <dbReference type="EMBL" id="KAA8997227.1"/>
    </source>
</evidence>
<dbReference type="RefSeq" id="WP_150459692.1">
    <property type="nucleotide sequence ID" value="NZ_VYKK01000030.1"/>
</dbReference>
<proteinExistence type="predicted"/>
<evidence type="ECO:0000313" key="3">
    <source>
        <dbReference type="Proteomes" id="UP000367750"/>
    </source>
</evidence>
<name>A0A5J5FV17_9BACL</name>
<dbReference type="EMBL" id="VYKK01000030">
    <property type="protein sequence ID" value="KAA8997227.1"/>
    <property type="molecule type" value="Genomic_DNA"/>
</dbReference>
<keyword evidence="3" id="KW-1185">Reference proteome</keyword>
<dbReference type="Pfam" id="PF13271">
    <property type="entry name" value="DUF4062"/>
    <property type="match status" value="1"/>
</dbReference>
<accession>A0A5J5FV17</accession>
<protein>
    <submittedName>
        <fullName evidence="2">DUF4062 domain-containing protein</fullName>
    </submittedName>
</protein>
<sequence>MPKTRIFLSSASQASFAGLRADSFERINALGHEALMYEKNFGAWQNGEDSITKCLRMVTECDVFVLFVGYYAGSVTEHGRSVTHLEFEQALEDGKPILVFVEVDVKSEYLRTVKSILSGYIRECRDRGAGRPSPQDMIANLKLHQDRIGPSLSHVEPYVWVFLHEIMNEEKIFVENLTPGVQIPWDSLLSDMFRNGVEMLRNKKDIETSLAQTRELRHYKGFTSRILPYLKLDRSGNLKALLGELKRSARGNLIVNDFGYVKREIGRFRDCTAVTVYRYADGRMAFVESAGEATSKDYELTDESSYVVLTQKHGYDSIFFREDNNCLYVCLKGGGFVLTFHFPCGEGWNTEFYVDYRKNVEDGMMNTNSELFELAISVLEGVI</sequence>
<comment type="caution">
    <text evidence="2">The sequence shown here is derived from an EMBL/GenBank/DDBJ whole genome shotgun (WGS) entry which is preliminary data.</text>
</comment>
<dbReference type="InterPro" id="IPR025139">
    <property type="entry name" value="DUF4062"/>
</dbReference>
<organism evidence="2 3">
    <name type="scientific">Paenibacillus spiritus</name>
    <dbReference type="NCBI Taxonomy" id="2496557"/>
    <lineage>
        <taxon>Bacteria</taxon>
        <taxon>Bacillati</taxon>
        <taxon>Bacillota</taxon>
        <taxon>Bacilli</taxon>
        <taxon>Bacillales</taxon>
        <taxon>Paenibacillaceae</taxon>
        <taxon>Paenibacillus</taxon>
    </lineage>
</organism>
<gene>
    <name evidence="2" type="ORF">F4V43_18225</name>
</gene>
<dbReference type="OrthoDB" id="2899841at2"/>
<dbReference type="Proteomes" id="UP000367750">
    <property type="component" value="Unassembled WGS sequence"/>
</dbReference>